<protein>
    <submittedName>
        <fullName evidence="1">Uncharacterized protein</fullName>
    </submittedName>
</protein>
<gene>
    <name evidence="1" type="ORF">ACFPP9_19070</name>
</gene>
<dbReference type="Proteomes" id="UP001596150">
    <property type="component" value="Unassembled WGS sequence"/>
</dbReference>
<sequence length="94" mass="10222">MDLLETIRRGSFLYDGFHPTEVRIVLSPTRYGTGDYEDPPEISDDVQIATYYVEYGSTYEKGVFHAGGGGFDSFEEAASAVAAAVGESLVWSAD</sequence>
<name>A0ABW0PZ69_9HYPH</name>
<evidence type="ECO:0000313" key="1">
    <source>
        <dbReference type="EMBL" id="MFC5517889.1"/>
    </source>
</evidence>
<evidence type="ECO:0000313" key="2">
    <source>
        <dbReference type="Proteomes" id="UP001596150"/>
    </source>
</evidence>
<accession>A0ABW0PZ69</accession>
<organism evidence="1 2">
    <name type="scientific">Kaistia terrae</name>
    <dbReference type="NCBI Taxonomy" id="537017"/>
    <lineage>
        <taxon>Bacteria</taxon>
        <taxon>Pseudomonadati</taxon>
        <taxon>Pseudomonadota</taxon>
        <taxon>Alphaproteobacteria</taxon>
        <taxon>Hyphomicrobiales</taxon>
        <taxon>Kaistiaceae</taxon>
        <taxon>Kaistia</taxon>
    </lineage>
</organism>
<comment type="caution">
    <text evidence="1">The sequence shown here is derived from an EMBL/GenBank/DDBJ whole genome shotgun (WGS) entry which is preliminary data.</text>
</comment>
<dbReference type="EMBL" id="JBHSML010000012">
    <property type="protein sequence ID" value="MFC5517889.1"/>
    <property type="molecule type" value="Genomic_DNA"/>
</dbReference>
<reference evidence="2" key="1">
    <citation type="journal article" date="2019" name="Int. J. Syst. Evol. Microbiol.">
        <title>The Global Catalogue of Microorganisms (GCM) 10K type strain sequencing project: providing services to taxonomists for standard genome sequencing and annotation.</title>
        <authorList>
            <consortium name="The Broad Institute Genomics Platform"/>
            <consortium name="The Broad Institute Genome Sequencing Center for Infectious Disease"/>
            <person name="Wu L."/>
            <person name="Ma J."/>
        </authorList>
    </citation>
    <scope>NUCLEOTIDE SEQUENCE [LARGE SCALE GENOMIC DNA]</scope>
    <source>
        <strain evidence="2">KACC 12633</strain>
    </source>
</reference>
<keyword evidence="2" id="KW-1185">Reference proteome</keyword>
<dbReference type="RefSeq" id="WP_266345276.1">
    <property type="nucleotide sequence ID" value="NZ_JAPKNH010000007.1"/>
</dbReference>
<proteinExistence type="predicted"/>